<evidence type="ECO:0000256" key="4">
    <source>
        <dbReference type="ARBA" id="ARBA00022989"/>
    </source>
</evidence>
<evidence type="ECO:0000256" key="2">
    <source>
        <dbReference type="ARBA" id="ARBA00022448"/>
    </source>
</evidence>
<feature type="transmembrane region" description="Helical" evidence="6">
    <location>
        <begin position="377"/>
        <end position="397"/>
    </location>
</feature>
<dbReference type="InterPro" id="IPR002293">
    <property type="entry name" value="AA/rel_permease1"/>
</dbReference>
<evidence type="ECO:0000313" key="8">
    <source>
        <dbReference type="Proteomes" id="UP000244496"/>
    </source>
</evidence>
<reference evidence="7 8" key="1">
    <citation type="submission" date="2018-04" db="EMBL/GenBank/DDBJ databases">
        <title>Genome sequencing of Gemmobacter.</title>
        <authorList>
            <person name="Yi H."/>
            <person name="Baek M.-G."/>
        </authorList>
    </citation>
    <scope>NUCLEOTIDE SEQUENCE [LARGE SCALE GENOMIC DNA]</scope>
    <source>
        <strain evidence="7 8">HYN0069</strain>
    </source>
</reference>
<dbReference type="Pfam" id="PF13520">
    <property type="entry name" value="AA_permease_2"/>
    <property type="match status" value="1"/>
</dbReference>
<keyword evidence="2" id="KW-0813">Transport</keyword>
<dbReference type="GO" id="GO:0016020">
    <property type="term" value="C:membrane"/>
    <property type="evidence" value="ECO:0007669"/>
    <property type="project" value="UniProtKB-SubCell"/>
</dbReference>
<dbReference type="OrthoDB" id="8274074at2"/>
<evidence type="ECO:0000256" key="6">
    <source>
        <dbReference type="SAM" id="Phobius"/>
    </source>
</evidence>
<dbReference type="Proteomes" id="UP000244496">
    <property type="component" value="Chromosome"/>
</dbReference>
<feature type="transmembrane region" description="Helical" evidence="6">
    <location>
        <begin position="455"/>
        <end position="472"/>
    </location>
</feature>
<proteinExistence type="predicted"/>
<dbReference type="GO" id="GO:0022857">
    <property type="term" value="F:transmembrane transporter activity"/>
    <property type="evidence" value="ECO:0007669"/>
    <property type="project" value="InterPro"/>
</dbReference>
<sequence length="529" mass="56239">MASDNYTDHEKHEDMKVLHGMGYAQELSRSMSKFSNFAISFSIICILSGGINSFAQAISSVGGAGAGIGWIVGCLLSGMFALAMAQIASAFPTAGGLYHWASILGNRFWGWLTAWLNLLGLITVLGAINIGTAYFFQGTFGALFGTTGADGAITPWPSSDMEIVVFVAIITIVQAVFNHIGIKATTFLTDVSGYLIFATTAVLVLACLYFAPALDLSRLWTFTNFSGDAGGGVFPQSDSMGYLFLLCLLLPVYTITGYDASAHTSEETKNAAVSVPKGIVNAVFWSSLVGWIMICSITLAIPDLPTAAGQGFMMFFNTMDAVLPASLKLVIYFFILIAQLICGLATVTSASRMLFAFSRDNGMPVGSKALATVSAKFRTPVTAIWTATVLCILYVLLAMSIKVGETSIYVIVVNSTLIFLFLSFTVPLVAGFFAYGTAKWPNPGPWSMGEGVYKLVTVLAVVGMGVILFIAVAPPNERVLYVVLGFLALAMVLWFAVENRRFEGPPTGEKIAARKAAIAAAEAAVGEKA</sequence>
<dbReference type="Gene3D" id="1.20.1740.10">
    <property type="entry name" value="Amino acid/polyamine transporter I"/>
    <property type="match status" value="1"/>
</dbReference>
<protein>
    <submittedName>
        <fullName evidence="7">Amino acid permease</fullName>
    </submittedName>
</protein>
<feature type="transmembrane region" description="Helical" evidence="6">
    <location>
        <begin position="135"/>
        <end position="157"/>
    </location>
</feature>
<gene>
    <name evidence="7" type="ORF">HYN69_12880</name>
</gene>
<feature type="transmembrane region" description="Helical" evidence="6">
    <location>
        <begin position="108"/>
        <end position="128"/>
    </location>
</feature>
<dbReference type="PIRSF" id="PIRSF006060">
    <property type="entry name" value="AA_transporter"/>
    <property type="match status" value="1"/>
</dbReference>
<dbReference type="PANTHER" id="PTHR45649:SF26">
    <property type="entry name" value="OS04G0435100 PROTEIN"/>
    <property type="match status" value="1"/>
</dbReference>
<dbReference type="RefSeq" id="WP_108436099.1">
    <property type="nucleotide sequence ID" value="NZ_CP028918.1"/>
</dbReference>
<comment type="subcellular location">
    <subcellularLocation>
        <location evidence="1">Membrane</location>
        <topology evidence="1">Multi-pass membrane protein</topology>
    </subcellularLocation>
</comment>
<dbReference type="KEGG" id="geh:HYN69_12880"/>
<evidence type="ECO:0000256" key="3">
    <source>
        <dbReference type="ARBA" id="ARBA00022692"/>
    </source>
</evidence>
<feature type="transmembrane region" description="Helical" evidence="6">
    <location>
        <begin position="240"/>
        <end position="258"/>
    </location>
</feature>
<keyword evidence="3 6" id="KW-0812">Transmembrane</keyword>
<feature type="transmembrane region" description="Helical" evidence="6">
    <location>
        <begin position="194"/>
        <end position="214"/>
    </location>
</feature>
<evidence type="ECO:0000313" key="7">
    <source>
        <dbReference type="EMBL" id="AWB49282.1"/>
    </source>
</evidence>
<feature type="transmembrane region" description="Helical" evidence="6">
    <location>
        <begin position="37"/>
        <end position="55"/>
    </location>
</feature>
<feature type="transmembrane region" description="Helical" evidence="6">
    <location>
        <begin position="330"/>
        <end position="357"/>
    </location>
</feature>
<dbReference type="AlphaFoldDB" id="A0A2S0UNA7"/>
<organism evidence="7 8">
    <name type="scientific">Paragemmobacter aquarius</name>
    <dbReference type="NCBI Taxonomy" id="2169400"/>
    <lineage>
        <taxon>Bacteria</taxon>
        <taxon>Pseudomonadati</taxon>
        <taxon>Pseudomonadota</taxon>
        <taxon>Alphaproteobacteria</taxon>
        <taxon>Rhodobacterales</taxon>
        <taxon>Paracoccaceae</taxon>
        <taxon>Paragemmobacter</taxon>
    </lineage>
</organism>
<feature type="transmembrane region" description="Helical" evidence="6">
    <location>
        <begin position="67"/>
        <end position="88"/>
    </location>
</feature>
<keyword evidence="8" id="KW-1185">Reference proteome</keyword>
<name>A0A2S0UNA7_9RHOB</name>
<feature type="transmembrane region" description="Helical" evidence="6">
    <location>
        <begin position="163"/>
        <end position="182"/>
    </location>
</feature>
<evidence type="ECO:0000256" key="5">
    <source>
        <dbReference type="ARBA" id="ARBA00023136"/>
    </source>
</evidence>
<evidence type="ECO:0000256" key="1">
    <source>
        <dbReference type="ARBA" id="ARBA00004141"/>
    </source>
</evidence>
<feature type="transmembrane region" description="Helical" evidence="6">
    <location>
        <begin position="279"/>
        <end position="301"/>
    </location>
</feature>
<accession>A0A2S0UNA7</accession>
<feature type="transmembrane region" description="Helical" evidence="6">
    <location>
        <begin position="409"/>
        <end position="435"/>
    </location>
</feature>
<dbReference type="EMBL" id="CP028918">
    <property type="protein sequence ID" value="AWB49282.1"/>
    <property type="molecule type" value="Genomic_DNA"/>
</dbReference>
<keyword evidence="5 6" id="KW-0472">Membrane</keyword>
<feature type="transmembrane region" description="Helical" evidence="6">
    <location>
        <begin position="479"/>
        <end position="497"/>
    </location>
</feature>
<keyword evidence="4 6" id="KW-1133">Transmembrane helix</keyword>
<dbReference type="PANTHER" id="PTHR45649">
    <property type="entry name" value="AMINO-ACID PERMEASE BAT1"/>
    <property type="match status" value="1"/>
</dbReference>